<keyword evidence="3" id="KW-1185">Reference proteome</keyword>
<protein>
    <recommendedName>
        <fullName evidence="1">BAG domain-containing protein</fullName>
    </recommendedName>
</protein>
<dbReference type="AlphaFoldDB" id="K5VLT7"/>
<dbReference type="RefSeq" id="XP_007398720.1">
    <property type="nucleotide sequence ID" value="XM_007398658.1"/>
</dbReference>
<dbReference type="InParanoid" id="K5VLT7"/>
<dbReference type="InterPro" id="IPR003103">
    <property type="entry name" value="BAG_domain"/>
</dbReference>
<accession>K5VLT7</accession>
<feature type="domain" description="BAG" evidence="1">
    <location>
        <begin position="77"/>
        <end position="116"/>
    </location>
</feature>
<dbReference type="GeneID" id="18907183"/>
<dbReference type="KEGG" id="pco:PHACADRAFT_101076"/>
<dbReference type="Pfam" id="PF02179">
    <property type="entry name" value="BAG"/>
    <property type="match status" value="1"/>
</dbReference>
<dbReference type="GO" id="GO:0051087">
    <property type="term" value="F:protein-folding chaperone binding"/>
    <property type="evidence" value="ECO:0007669"/>
    <property type="project" value="InterPro"/>
</dbReference>
<evidence type="ECO:0000313" key="3">
    <source>
        <dbReference type="Proteomes" id="UP000008370"/>
    </source>
</evidence>
<dbReference type="OrthoDB" id="333905at2759"/>
<dbReference type="Proteomes" id="UP000008370">
    <property type="component" value="Unassembled WGS sequence"/>
</dbReference>
<evidence type="ECO:0000259" key="1">
    <source>
        <dbReference type="Pfam" id="PF02179"/>
    </source>
</evidence>
<dbReference type="Gene3D" id="1.20.58.120">
    <property type="entry name" value="BAG domain"/>
    <property type="match status" value="1"/>
</dbReference>
<name>K5VLT7_PHACS</name>
<reference evidence="2 3" key="1">
    <citation type="journal article" date="2012" name="BMC Genomics">
        <title>Comparative genomics of the white-rot fungi, Phanerochaete carnosa and P. chrysosporium, to elucidate the genetic basis of the distinct wood types they colonize.</title>
        <authorList>
            <person name="Suzuki H."/>
            <person name="MacDonald J."/>
            <person name="Syed K."/>
            <person name="Salamov A."/>
            <person name="Hori C."/>
            <person name="Aerts A."/>
            <person name="Henrissat B."/>
            <person name="Wiebenga A."/>
            <person name="vanKuyk P.A."/>
            <person name="Barry K."/>
            <person name="Lindquist E."/>
            <person name="LaButti K."/>
            <person name="Lapidus A."/>
            <person name="Lucas S."/>
            <person name="Coutinho P."/>
            <person name="Gong Y."/>
            <person name="Samejima M."/>
            <person name="Mahadevan R."/>
            <person name="Abou-Zaid M."/>
            <person name="de Vries R.P."/>
            <person name="Igarashi K."/>
            <person name="Yadav J.S."/>
            <person name="Grigoriev I.V."/>
            <person name="Master E.R."/>
        </authorList>
    </citation>
    <scope>NUCLEOTIDE SEQUENCE [LARGE SCALE GENOMIC DNA]</scope>
    <source>
        <strain evidence="2 3">HHB-10118-sp</strain>
    </source>
</reference>
<dbReference type="HOGENOM" id="CLU_1975822_0_0_1"/>
<dbReference type="InterPro" id="IPR036533">
    <property type="entry name" value="BAG_dom_sf"/>
</dbReference>
<dbReference type="EMBL" id="JH930475">
    <property type="protein sequence ID" value="EKM52373.1"/>
    <property type="molecule type" value="Genomic_DNA"/>
</dbReference>
<feature type="non-terminal residue" evidence="2">
    <location>
        <position position="127"/>
    </location>
</feature>
<evidence type="ECO:0000313" key="2">
    <source>
        <dbReference type="EMBL" id="EKM52373.1"/>
    </source>
</evidence>
<organism evidence="2 3">
    <name type="scientific">Phanerochaete carnosa (strain HHB-10118-sp)</name>
    <name type="common">White-rot fungus</name>
    <name type="synonym">Peniophora carnosa</name>
    <dbReference type="NCBI Taxonomy" id="650164"/>
    <lineage>
        <taxon>Eukaryota</taxon>
        <taxon>Fungi</taxon>
        <taxon>Dikarya</taxon>
        <taxon>Basidiomycota</taxon>
        <taxon>Agaricomycotina</taxon>
        <taxon>Agaricomycetes</taxon>
        <taxon>Polyporales</taxon>
        <taxon>Phanerochaetaceae</taxon>
        <taxon>Phanerochaete</taxon>
    </lineage>
</organism>
<sequence>MTPAQAQEAKERLEDAHARALSLGTIKRIEDTLSTLQSSFVFPIDLDLARPESPSGWDSDSEAELAFTPKNKPVHVYEYALSGLLSKLDAVDSFGDEAIRGRRKEVVNKVEKALREIGKRVEESRER</sequence>
<dbReference type="SUPFAM" id="SSF63491">
    <property type="entry name" value="BAG domain"/>
    <property type="match status" value="1"/>
</dbReference>
<proteinExistence type="predicted"/>
<gene>
    <name evidence="2" type="ORF">PHACADRAFT_101076</name>
</gene>